<feature type="compositionally biased region" description="Basic and acidic residues" evidence="6">
    <location>
        <begin position="495"/>
        <end position="509"/>
    </location>
</feature>
<feature type="non-terminal residue" evidence="8">
    <location>
        <position position="548"/>
    </location>
</feature>
<feature type="compositionally biased region" description="Polar residues" evidence="6">
    <location>
        <begin position="121"/>
        <end position="132"/>
    </location>
</feature>
<feature type="compositionally biased region" description="Low complexity" evidence="6">
    <location>
        <begin position="133"/>
        <end position="144"/>
    </location>
</feature>
<dbReference type="OrthoDB" id="9994280at2759"/>
<dbReference type="InterPro" id="IPR018787">
    <property type="entry name" value="DUF2371_TMEM200"/>
</dbReference>
<evidence type="ECO:0000256" key="7">
    <source>
        <dbReference type="SAM" id="Phobius"/>
    </source>
</evidence>
<feature type="transmembrane region" description="Helical" evidence="7">
    <location>
        <begin position="53"/>
        <end position="75"/>
    </location>
</feature>
<feature type="non-terminal residue" evidence="8">
    <location>
        <position position="1"/>
    </location>
</feature>
<comment type="caution">
    <text evidence="8">The sequence shown here is derived from an EMBL/GenBank/DDBJ whole genome shotgun (WGS) entry which is preliminary data.</text>
</comment>
<feature type="compositionally biased region" description="Basic residues" evidence="6">
    <location>
        <begin position="25"/>
        <end position="36"/>
    </location>
</feature>
<feature type="region of interest" description="Disordered" evidence="6">
    <location>
        <begin position="337"/>
        <end position="363"/>
    </location>
</feature>
<keyword evidence="3 7" id="KW-0812">Transmembrane</keyword>
<evidence type="ECO:0000256" key="1">
    <source>
        <dbReference type="ARBA" id="ARBA00004141"/>
    </source>
</evidence>
<gene>
    <name evidence="8" type="primary">Tmem200c</name>
    <name evidence="8" type="ORF">THIORB_R01525</name>
</gene>
<feature type="region of interest" description="Disordered" evidence="6">
    <location>
        <begin position="14"/>
        <end position="36"/>
    </location>
</feature>
<evidence type="ECO:0000256" key="2">
    <source>
        <dbReference type="ARBA" id="ARBA00005308"/>
    </source>
</evidence>
<proteinExistence type="inferred from homology"/>
<keyword evidence="9" id="KW-1185">Reference proteome</keyword>
<comment type="similarity">
    <text evidence="2">Belongs to the TMEM200 family.</text>
</comment>
<feature type="region of interest" description="Disordered" evidence="6">
    <location>
        <begin position="263"/>
        <end position="282"/>
    </location>
</feature>
<organism evidence="8 9">
    <name type="scientific">Thinocorus orbignyianus</name>
    <dbReference type="NCBI Taxonomy" id="161742"/>
    <lineage>
        <taxon>Eukaryota</taxon>
        <taxon>Metazoa</taxon>
        <taxon>Chordata</taxon>
        <taxon>Craniata</taxon>
        <taxon>Vertebrata</taxon>
        <taxon>Euteleostomi</taxon>
        <taxon>Archelosauria</taxon>
        <taxon>Archosauria</taxon>
        <taxon>Dinosauria</taxon>
        <taxon>Saurischia</taxon>
        <taxon>Theropoda</taxon>
        <taxon>Coelurosauria</taxon>
        <taxon>Aves</taxon>
        <taxon>Neognathae</taxon>
        <taxon>Neoaves</taxon>
        <taxon>Aequornithes</taxon>
        <taxon>Ciconiiformes</taxon>
        <taxon>Thinocoridae</taxon>
        <taxon>Thinocorus</taxon>
    </lineage>
</organism>
<feature type="compositionally biased region" description="Low complexity" evidence="6">
    <location>
        <begin position="452"/>
        <end position="462"/>
    </location>
</feature>
<keyword evidence="4 7" id="KW-1133">Transmembrane helix</keyword>
<dbReference type="GO" id="GO:0016020">
    <property type="term" value="C:membrane"/>
    <property type="evidence" value="ECO:0007669"/>
    <property type="project" value="UniProtKB-SubCell"/>
</dbReference>
<dbReference type="PANTHER" id="PTHR31815">
    <property type="entry name" value="AGAP005329-PA"/>
    <property type="match status" value="1"/>
</dbReference>
<name>A0A7L1XB67_9AVES</name>
<dbReference type="Pfam" id="PF10177">
    <property type="entry name" value="DUF2371"/>
    <property type="match status" value="1"/>
</dbReference>
<sequence>MIATGGLLRISARKQDPLRPQSQVPKRKRKTKKKRKNDVVVVKGKLKLCSLSGLIALWGILVLLVGIALAVVGYWPKPSQVYREGSFSGGRQVAPQGDTSKNHSRSQEGAHPEIHPESAPRANTSTTATTRVSPQSPSTSSSPQASVGFLFRLFSSYLHSDKLKVLGPLIMGIGIFLFICANAVLHENRDKKTKIINLRDLYSTVIDAHSLRAKDGGAPASAPLNGFVNYVQSRGLELKPGGEGLGAAAMLARSSWPPGLGVSLSPPDLASSPRRSSFCTPPQPPSLAEAVYSIYREHAALAGHAVTSPPCSPPESWGRRSTASSIVSSSLSAFTLLPSAPSSGGGGWRRPPGERGAREIPRGEFELSLTDLSSSRLEGGCGTRRHKLVLRRQSTSCLPDARRPLFPEPPQSPAVNRGPDSSLLVKTSSYSKSLDLGGSPPSTPPAITKVDSQSSQSEPSSSNKGYSHLEEAGTSLESVANTPASKIQDCEEEPAEKMDPLKATSREQTGEQSQQNQRQYSNKEKLFMISRSHAALGLEDGELESTGI</sequence>
<evidence type="ECO:0000313" key="8">
    <source>
        <dbReference type="EMBL" id="NXP07020.1"/>
    </source>
</evidence>
<evidence type="ECO:0000256" key="3">
    <source>
        <dbReference type="ARBA" id="ARBA00022692"/>
    </source>
</evidence>
<evidence type="ECO:0000256" key="5">
    <source>
        <dbReference type="ARBA" id="ARBA00023136"/>
    </source>
</evidence>
<reference evidence="8 9" key="1">
    <citation type="submission" date="2019-09" db="EMBL/GenBank/DDBJ databases">
        <title>Bird 10,000 Genomes (B10K) Project - Family phase.</title>
        <authorList>
            <person name="Zhang G."/>
        </authorList>
    </citation>
    <scope>NUCLEOTIDE SEQUENCE [LARGE SCALE GENOMIC DNA]</scope>
    <source>
        <strain evidence="8">B10K-DU-002-47</strain>
        <tissue evidence="8">Muscle</tissue>
    </source>
</reference>
<evidence type="ECO:0000256" key="6">
    <source>
        <dbReference type="SAM" id="MobiDB-lite"/>
    </source>
</evidence>
<feature type="compositionally biased region" description="Basic and acidic residues" evidence="6">
    <location>
        <begin position="105"/>
        <end position="118"/>
    </location>
</feature>
<dbReference type="Proteomes" id="UP000565698">
    <property type="component" value="Unassembled WGS sequence"/>
</dbReference>
<feature type="region of interest" description="Disordered" evidence="6">
    <location>
        <begin position="399"/>
        <end position="526"/>
    </location>
</feature>
<accession>A0A7L1XB67</accession>
<evidence type="ECO:0000313" key="9">
    <source>
        <dbReference type="Proteomes" id="UP000565698"/>
    </source>
</evidence>
<dbReference type="PANTHER" id="PTHR31815:SF2">
    <property type="entry name" value="TRANSMEMBRANE PROTEIN 200C"/>
    <property type="match status" value="1"/>
</dbReference>
<dbReference type="AlphaFoldDB" id="A0A7L1XB67"/>
<feature type="compositionally biased region" description="Basic and acidic residues" evidence="6">
    <location>
        <begin position="351"/>
        <end position="363"/>
    </location>
</feature>
<dbReference type="EMBL" id="VXBW01003107">
    <property type="protein sequence ID" value="NXP07020.1"/>
    <property type="molecule type" value="Genomic_DNA"/>
</dbReference>
<feature type="region of interest" description="Disordered" evidence="6">
    <location>
        <begin position="86"/>
        <end position="144"/>
    </location>
</feature>
<protein>
    <submittedName>
        <fullName evidence="8">T200C protein</fullName>
    </submittedName>
</protein>
<comment type="subcellular location">
    <subcellularLocation>
        <location evidence="1">Membrane</location>
        <topology evidence="1">Multi-pass membrane protein</topology>
    </subcellularLocation>
</comment>
<feature type="compositionally biased region" description="Polar residues" evidence="6">
    <location>
        <begin position="475"/>
        <end position="485"/>
    </location>
</feature>
<feature type="transmembrane region" description="Helical" evidence="7">
    <location>
        <begin position="165"/>
        <end position="185"/>
    </location>
</feature>
<keyword evidence="5 7" id="KW-0472">Membrane</keyword>
<feature type="compositionally biased region" description="Polar residues" evidence="6">
    <location>
        <begin position="510"/>
        <end position="520"/>
    </location>
</feature>
<evidence type="ECO:0000256" key="4">
    <source>
        <dbReference type="ARBA" id="ARBA00022989"/>
    </source>
</evidence>